<dbReference type="Proteomes" id="UP000243052">
    <property type="component" value="Chromosome vi"/>
</dbReference>
<dbReference type="RefSeq" id="XP_017988981.1">
    <property type="nucleotide sequence ID" value="XM_018133492.1"/>
</dbReference>
<evidence type="ECO:0000256" key="7">
    <source>
        <dbReference type="SAM" id="MobiDB-lite"/>
    </source>
</evidence>
<comment type="subcellular location">
    <subcellularLocation>
        <location evidence="1">Nucleus</location>
    </subcellularLocation>
</comment>
<dbReference type="SMART" id="SM00544">
    <property type="entry name" value="MA3"/>
    <property type="match status" value="1"/>
</dbReference>
<evidence type="ECO:0000313" key="9">
    <source>
        <dbReference type="EMBL" id="AMD21985.1"/>
    </source>
</evidence>
<dbReference type="OrthoDB" id="3938623at2759"/>
<feature type="compositionally biased region" description="Polar residues" evidence="7">
    <location>
        <begin position="511"/>
        <end position="522"/>
    </location>
</feature>
<keyword evidence="10" id="KW-1185">Reference proteome</keyword>
<dbReference type="GeneID" id="28725309"/>
<dbReference type="EMBL" id="CP014246">
    <property type="protein sequence ID" value="AMD21985.1"/>
    <property type="molecule type" value="Genomic_DNA"/>
</dbReference>
<dbReference type="Gene3D" id="1.25.40.180">
    <property type="match status" value="1"/>
</dbReference>
<keyword evidence="5" id="KW-0539">Nucleus</keyword>
<accession>A0A0X8HV05</accession>
<dbReference type="InterPro" id="IPR003891">
    <property type="entry name" value="Initiation_fac_eIF4g_MI"/>
</dbReference>
<evidence type="ECO:0000259" key="8">
    <source>
        <dbReference type="PROSITE" id="PS51366"/>
    </source>
</evidence>
<evidence type="ECO:0000256" key="5">
    <source>
        <dbReference type="ARBA" id="ARBA00023242"/>
    </source>
</evidence>
<dbReference type="SMART" id="SM00543">
    <property type="entry name" value="MIF4G"/>
    <property type="match status" value="1"/>
</dbReference>
<evidence type="ECO:0000256" key="2">
    <source>
        <dbReference type="ARBA" id="ARBA00006856"/>
    </source>
</evidence>
<name>A0A0X8HV05_9SACH</name>
<dbReference type="InterPro" id="IPR016024">
    <property type="entry name" value="ARM-type_fold"/>
</dbReference>
<organism evidence="9 10">
    <name type="scientific">Eremothecium sinecaudum</name>
    <dbReference type="NCBI Taxonomy" id="45286"/>
    <lineage>
        <taxon>Eukaryota</taxon>
        <taxon>Fungi</taxon>
        <taxon>Dikarya</taxon>
        <taxon>Ascomycota</taxon>
        <taxon>Saccharomycotina</taxon>
        <taxon>Saccharomycetes</taxon>
        <taxon>Saccharomycetales</taxon>
        <taxon>Saccharomycetaceae</taxon>
        <taxon>Eremothecium</taxon>
    </lineage>
</organism>
<evidence type="ECO:0000313" key="10">
    <source>
        <dbReference type="Proteomes" id="UP000243052"/>
    </source>
</evidence>
<dbReference type="InterPro" id="IPR003890">
    <property type="entry name" value="MIF4G-like_typ-3"/>
</dbReference>
<keyword evidence="3" id="KW-0507">mRNA processing</keyword>
<dbReference type="PANTHER" id="PTHR18034:SF3">
    <property type="entry name" value="PRE-MRNA-SPLICING FACTOR CWC22 HOMOLOG"/>
    <property type="match status" value="1"/>
</dbReference>
<feature type="compositionally biased region" description="Polar residues" evidence="7">
    <location>
        <begin position="482"/>
        <end position="491"/>
    </location>
</feature>
<dbReference type="PANTHER" id="PTHR18034">
    <property type="entry name" value="CELL CYCLE CONTROL PROTEIN CWF22-RELATED"/>
    <property type="match status" value="1"/>
</dbReference>
<dbReference type="Pfam" id="PF02847">
    <property type="entry name" value="MA3"/>
    <property type="match status" value="1"/>
</dbReference>
<feature type="region of interest" description="Disordered" evidence="7">
    <location>
        <begin position="482"/>
        <end position="539"/>
    </location>
</feature>
<reference evidence="9 10" key="1">
    <citation type="submission" date="2016-01" db="EMBL/GenBank/DDBJ databases">
        <title>Genome sequence of the yeast Holleya sinecauda.</title>
        <authorList>
            <person name="Dietrich F.S."/>
        </authorList>
    </citation>
    <scope>NUCLEOTIDE SEQUENCE [LARGE SCALE GENOMIC DNA]</scope>
    <source>
        <strain evidence="9 10">ATCC 58844</strain>
    </source>
</reference>
<protein>
    <recommendedName>
        <fullName evidence="6">Pre-mRNA-splicing factor CWC22</fullName>
    </recommendedName>
</protein>
<evidence type="ECO:0000256" key="4">
    <source>
        <dbReference type="ARBA" id="ARBA00023187"/>
    </source>
</evidence>
<dbReference type="SUPFAM" id="SSF48371">
    <property type="entry name" value="ARM repeat"/>
    <property type="match status" value="1"/>
</dbReference>
<gene>
    <name evidence="9" type="ORF">AW171_hschr63984</name>
</gene>
<dbReference type="GO" id="GO:0003723">
    <property type="term" value="F:RNA binding"/>
    <property type="evidence" value="ECO:0007669"/>
    <property type="project" value="InterPro"/>
</dbReference>
<feature type="domain" description="MI" evidence="8">
    <location>
        <begin position="278"/>
        <end position="394"/>
    </location>
</feature>
<evidence type="ECO:0000256" key="6">
    <source>
        <dbReference type="ARBA" id="ARBA00040804"/>
    </source>
</evidence>
<keyword evidence="4" id="KW-0508">mRNA splicing</keyword>
<evidence type="ECO:0000256" key="3">
    <source>
        <dbReference type="ARBA" id="ARBA00022664"/>
    </source>
</evidence>
<dbReference type="GO" id="GO:0000398">
    <property type="term" value="P:mRNA splicing, via spliceosome"/>
    <property type="evidence" value="ECO:0007669"/>
    <property type="project" value="TreeGrafter"/>
</dbReference>
<dbReference type="GO" id="GO:0071013">
    <property type="term" value="C:catalytic step 2 spliceosome"/>
    <property type="evidence" value="ECO:0007669"/>
    <property type="project" value="TreeGrafter"/>
</dbReference>
<proteinExistence type="inferred from homology"/>
<dbReference type="PROSITE" id="PS51366">
    <property type="entry name" value="MI"/>
    <property type="match status" value="1"/>
</dbReference>
<dbReference type="AlphaFoldDB" id="A0A0X8HV05"/>
<comment type="similarity">
    <text evidence="2">Belongs to the CWC22 family.</text>
</comment>
<dbReference type="InterPro" id="IPR050781">
    <property type="entry name" value="CWC22_splicing_factor"/>
</dbReference>
<evidence type="ECO:0000256" key="1">
    <source>
        <dbReference type="ARBA" id="ARBA00004123"/>
    </source>
</evidence>
<dbReference type="STRING" id="45286.A0A0X8HV05"/>
<sequence>MEESLQRQNWEQIRKHIKIVLSNLQCGNVVESFKQLFEVNVLRGKGILVVEIMKMQFKNDNSPAFAALVALFEEFIPFLGYTLSRECLLQFFECYQRGDFTGCYAASSLACELCNRDVLHEIGIFQLLFLLLEKPNRNSIDMVCYMLSVSGYHLLEVSKYVHNQIFDKLRNLVQDGNLSNVSSDQIQSLLSLRRTNYKGVRRSIELPEHKVQTHRVIVQLEPVVEKPAKDLDIVQLDSDFFDTEERFTVLREKVMLLYNVKNEEQEAVTDMTNSDDVRFKKQIYLILKNSLSGDEAAHKLLRLRSDGDQKKTIADIIVRSCSQEQTYTKFYGITSEKLCLSHRSWKTAFEVTFKDIYTTIESFESNQLRNMGKFWGHLLATDYLGFEVFNCVHMNEQETTPSGRVYLKFVFNELVEDLGIQELQNRLNEPYIQSYIKNLFPQEGAEKTVFAINYFTAIGLGDLTEKMRNALTGVNQEVTLKESNIPNQISRNEPMPARRGRSRSPRRDVPIQQSRNIANSPVRSLRRARSRTPPPRFRI</sequence>